<dbReference type="PANTHER" id="PTHR12111">
    <property type="entry name" value="SPLICING FACTOR YJU2"/>
    <property type="match status" value="1"/>
</dbReference>
<feature type="region of interest" description="Disordered" evidence="2">
    <location>
        <begin position="208"/>
        <end position="270"/>
    </location>
</feature>
<dbReference type="Proteomes" id="UP001217754">
    <property type="component" value="Chromosome 6"/>
</dbReference>
<comment type="similarity">
    <text evidence="1">Belongs to the CWC16 family.</text>
</comment>
<dbReference type="InterPro" id="IPR007590">
    <property type="entry name" value="Saf4/Yju2"/>
</dbReference>
<dbReference type="EMBL" id="CP119963">
    <property type="protein sequence ID" value="WFD40401.1"/>
    <property type="molecule type" value="Genomic_DNA"/>
</dbReference>
<dbReference type="GO" id="GO:0005684">
    <property type="term" value="C:U2-type spliceosomal complex"/>
    <property type="evidence" value="ECO:0007669"/>
    <property type="project" value="TreeGrafter"/>
</dbReference>
<feature type="compositionally biased region" description="Basic and acidic residues" evidence="2">
    <location>
        <begin position="137"/>
        <end position="160"/>
    </location>
</feature>
<proteinExistence type="inferred from homology"/>
<evidence type="ECO:0000256" key="1">
    <source>
        <dbReference type="ARBA" id="ARBA00005595"/>
    </source>
</evidence>
<dbReference type="PANTHER" id="PTHR12111:SF2">
    <property type="entry name" value="SPLICING FACTOR YJU2B-RELATED"/>
    <property type="match status" value="1"/>
</dbReference>
<protein>
    <submittedName>
        <fullName evidence="3">Protein saf4</fullName>
    </submittedName>
</protein>
<dbReference type="RefSeq" id="XP_060123298.1">
    <property type="nucleotide sequence ID" value="XM_060267315.1"/>
</dbReference>
<keyword evidence="4" id="KW-1185">Reference proteome</keyword>
<evidence type="ECO:0000313" key="3">
    <source>
        <dbReference type="EMBL" id="WFD40401.1"/>
    </source>
</evidence>
<feature type="region of interest" description="Disordered" evidence="2">
    <location>
        <begin position="110"/>
        <end position="160"/>
    </location>
</feature>
<dbReference type="GO" id="GO:0071014">
    <property type="term" value="C:post-mRNA release spliceosomal complex"/>
    <property type="evidence" value="ECO:0007669"/>
    <property type="project" value="TreeGrafter"/>
</dbReference>
<reference evidence="3" key="1">
    <citation type="submission" date="2023-03" db="EMBL/GenBank/DDBJ databases">
        <title>Mating type loci evolution in Malassezia.</title>
        <authorList>
            <person name="Coelho M.A."/>
        </authorList>
    </citation>
    <scope>NUCLEOTIDE SEQUENCE</scope>
    <source>
        <strain evidence="3">CBS 9431</strain>
    </source>
</reference>
<dbReference type="GO" id="GO:0000398">
    <property type="term" value="P:mRNA splicing, via spliceosome"/>
    <property type="evidence" value="ECO:0007669"/>
    <property type="project" value="InterPro"/>
</dbReference>
<name>A0AAF0F095_9BASI</name>
<feature type="compositionally biased region" description="Basic and acidic residues" evidence="2">
    <location>
        <begin position="218"/>
        <end position="231"/>
    </location>
</feature>
<sequence>MQGFNMGRYRPYDEDYREVKKKSGISKQNPGTRVVRFELPFNIWCGSCNNHIGQGVRYNAHKTQVGNYYSTPIWAFRCKCHLCQNWFEIRTDPQNTRYVIESGARQQLQDWDPEEHGGHPIHDPDAPNEDGAFSQLEKTKTRQKDGAKRQARIEELEDHSAERWSDPYTINAELRKSFRIEKKARIERAERDASLRERIGWSEDMPLVGESSGLATPDVRREWSEARDAPRSPRRSSTTTLKRRAARAPRMSAAARNLAGQILAPGRAKR</sequence>
<accession>A0AAF0F095</accession>
<evidence type="ECO:0000256" key="2">
    <source>
        <dbReference type="SAM" id="MobiDB-lite"/>
    </source>
</evidence>
<feature type="compositionally biased region" description="Basic and acidic residues" evidence="2">
    <location>
        <begin position="114"/>
        <end position="125"/>
    </location>
</feature>
<dbReference type="AlphaFoldDB" id="A0AAF0F095"/>
<evidence type="ECO:0000313" key="4">
    <source>
        <dbReference type="Proteomes" id="UP001217754"/>
    </source>
</evidence>
<dbReference type="Pfam" id="PF04502">
    <property type="entry name" value="Saf4_Yju2"/>
    <property type="match status" value="1"/>
</dbReference>
<organism evidence="3 4">
    <name type="scientific">Malassezia japonica</name>
    <dbReference type="NCBI Taxonomy" id="223818"/>
    <lineage>
        <taxon>Eukaryota</taxon>
        <taxon>Fungi</taxon>
        <taxon>Dikarya</taxon>
        <taxon>Basidiomycota</taxon>
        <taxon>Ustilaginomycotina</taxon>
        <taxon>Malasseziomycetes</taxon>
        <taxon>Malasseziales</taxon>
        <taxon>Malasseziaceae</taxon>
        <taxon>Malassezia</taxon>
    </lineage>
</organism>
<dbReference type="GeneID" id="85227038"/>
<gene>
    <name evidence="3" type="primary">saf4</name>
    <name evidence="3" type="ORF">MJAP1_003387</name>
</gene>